<feature type="transmembrane region" description="Helical" evidence="7">
    <location>
        <begin position="324"/>
        <end position="343"/>
    </location>
</feature>
<keyword evidence="5 7" id="KW-0472">Membrane</keyword>
<dbReference type="Gramene" id="TraesCS4D03G0095700.2">
    <property type="protein sequence ID" value="TraesCS4D03G0095700.2.CDS"/>
    <property type="gene ID" value="TraesCS4D03G0095700"/>
</dbReference>
<evidence type="ECO:0000256" key="1">
    <source>
        <dbReference type="ARBA" id="ARBA00004141"/>
    </source>
</evidence>
<feature type="transmembrane region" description="Helical" evidence="7">
    <location>
        <begin position="276"/>
        <end position="295"/>
    </location>
</feature>
<evidence type="ECO:0000256" key="3">
    <source>
        <dbReference type="ARBA" id="ARBA00022692"/>
    </source>
</evidence>
<dbReference type="InterPro" id="IPR018456">
    <property type="entry name" value="PTR2_symporter_CS"/>
</dbReference>
<dbReference type="InterPro" id="IPR036259">
    <property type="entry name" value="MFS_trans_sf"/>
</dbReference>
<dbReference type="PROSITE" id="PS01022">
    <property type="entry name" value="PTR2_1"/>
    <property type="match status" value="1"/>
</dbReference>
<protein>
    <recommendedName>
        <fullName evidence="10">Peptide transporter</fullName>
    </recommendedName>
</protein>
<evidence type="ECO:0008006" key="10">
    <source>
        <dbReference type="Google" id="ProtNLM"/>
    </source>
</evidence>
<dbReference type="GO" id="GO:0055085">
    <property type="term" value="P:transmembrane transport"/>
    <property type="evidence" value="ECO:0000318"/>
    <property type="project" value="GO_Central"/>
</dbReference>
<dbReference type="GO" id="GO:0006857">
    <property type="term" value="P:oligopeptide transport"/>
    <property type="evidence" value="ECO:0007669"/>
    <property type="project" value="InterPro"/>
</dbReference>
<dbReference type="EnsemblPlants" id="TraesCS4D02G052400.2">
    <property type="protein sequence ID" value="TraesCS4D02G052400.2"/>
    <property type="gene ID" value="TraesCS4D02G052400"/>
</dbReference>
<keyword evidence="4 7" id="KW-1133">Transmembrane helix</keyword>
<dbReference type="InterPro" id="IPR000109">
    <property type="entry name" value="POT_fam"/>
</dbReference>
<dbReference type="AlphaFoldDB" id="A0A3B6JD34"/>
<evidence type="ECO:0000256" key="5">
    <source>
        <dbReference type="ARBA" id="ARBA00023136"/>
    </source>
</evidence>
<dbReference type="SUPFAM" id="SSF103473">
    <property type="entry name" value="MFS general substrate transporter"/>
    <property type="match status" value="1"/>
</dbReference>
<comment type="similarity">
    <text evidence="2 6">Belongs to the major facilitator superfamily. Proton-dependent oligopeptide transporter (POT/PTR) (TC 2.A.17) family.</text>
</comment>
<dbReference type="Proteomes" id="UP000019116">
    <property type="component" value="Chromosome 4D"/>
</dbReference>
<feature type="transmembrane region" description="Helical" evidence="7">
    <location>
        <begin position="508"/>
        <end position="528"/>
    </location>
</feature>
<dbReference type="GO" id="GO:0022857">
    <property type="term" value="F:transmembrane transporter activity"/>
    <property type="evidence" value="ECO:0000318"/>
    <property type="project" value="GO_Central"/>
</dbReference>
<reference evidence="8" key="1">
    <citation type="submission" date="2018-08" db="EMBL/GenBank/DDBJ databases">
        <authorList>
            <person name="Rossello M."/>
        </authorList>
    </citation>
    <scope>NUCLEOTIDE SEQUENCE [LARGE SCALE GENOMIC DNA]</scope>
    <source>
        <strain evidence="8">cv. Chinese Spring</strain>
    </source>
</reference>
<comment type="subcellular location">
    <subcellularLocation>
        <location evidence="1 6">Membrane</location>
        <topology evidence="1 6">Multi-pass membrane protein</topology>
    </subcellularLocation>
</comment>
<reference evidence="8" key="2">
    <citation type="submission" date="2018-10" db="UniProtKB">
        <authorList>
            <consortium name="EnsemblPlants"/>
        </authorList>
    </citation>
    <scope>IDENTIFICATION</scope>
</reference>
<keyword evidence="9" id="KW-1185">Reference proteome</keyword>
<feature type="transmembrane region" description="Helical" evidence="7">
    <location>
        <begin position="600"/>
        <end position="619"/>
    </location>
</feature>
<organism evidence="8">
    <name type="scientific">Triticum aestivum</name>
    <name type="common">Wheat</name>
    <dbReference type="NCBI Taxonomy" id="4565"/>
    <lineage>
        <taxon>Eukaryota</taxon>
        <taxon>Viridiplantae</taxon>
        <taxon>Streptophyta</taxon>
        <taxon>Embryophyta</taxon>
        <taxon>Tracheophyta</taxon>
        <taxon>Spermatophyta</taxon>
        <taxon>Magnoliopsida</taxon>
        <taxon>Liliopsida</taxon>
        <taxon>Poales</taxon>
        <taxon>Poaceae</taxon>
        <taxon>BOP clade</taxon>
        <taxon>Pooideae</taxon>
        <taxon>Triticodae</taxon>
        <taxon>Triticeae</taxon>
        <taxon>Triticinae</taxon>
        <taxon>Triticum</taxon>
    </lineage>
</organism>
<dbReference type="PROSITE" id="PS01023">
    <property type="entry name" value="PTR2_2"/>
    <property type="match status" value="1"/>
</dbReference>
<name>A0A3B6JD34_WHEAT</name>
<feature type="transmembrane region" description="Helical" evidence="7">
    <location>
        <begin position="467"/>
        <end position="488"/>
    </location>
</feature>
<dbReference type="PANTHER" id="PTHR11654">
    <property type="entry name" value="OLIGOPEPTIDE TRANSPORTER-RELATED"/>
    <property type="match status" value="1"/>
</dbReference>
<dbReference type="Gramene" id="TraesKAR4D01G0022670.1">
    <property type="protein sequence ID" value="cds.TraesKAR4D01G0022670.1"/>
    <property type="gene ID" value="TraesKAR4D01G0022670"/>
</dbReference>
<evidence type="ECO:0000256" key="7">
    <source>
        <dbReference type="SAM" id="Phobius"/>
    </source>
</evidence>
<feature type="transmembrane region" description="Helical" evidence="7">
    <location>
        <begin position="234"/>
        <end position="256"/>
    </location>
</feature>
<evidence type="ECO:0000256" key="2">
    <source>
        <dbReference type="ARBA" id="ARBA00005982"/>
    </source>
</evidence>
<dbReference type="Gramene" id="TraesRN4D0100099700.2">
    <property type="protein sequence ID" value="TraesRN4D0100099700.2"/>
    <property type="gene ID" value="TraesRN4D0100099700"/>
</dbReference>
<feature type="transmembrane region" description="Helical" evidence="7">
    <location>
        <begin position="676"/>
        <end position="695"/>
    </location>
</feature>
<evidence type="ECO:0000313" key="9">
    <source>
        <dbReference type="Proteomes" id="UP000019116"/>
    </source>
</evidence>
<feature type="transmembrane region" description="Helical" evidence="7">
    <location>
        <begin position="631"/>
        <end position="656"/>
    </location>
</feature>
<evidence type="ECO:0000256" key="6">
    <source>
        <dbReference type="RuleBase" id="RU003755"/>
    </source>
</evidence>
<dbReference type="Gene3D" id="1.20.1250.20">
    <property type="entry name" value="MFS general substrate transporter like domains"/>
    <property type="match status" value="1"/>
</dbReference>
<dbReference type="Pfam" id="PF00854">
    <property type="entry name" value="PTR2"/>
    <property type="match status" value="1"/>
</dbReference>
<evidence type="ECO:0000313" key="8">
    <source>
        <dbReference type="EnsemblPlants" id="TraesCS4D02G052400.2"/>
    </source>
</evidence>
<dbReference type="GO" id="GO:0016020">
    <property type="term" value="C:membrane"/>
    <property type="evidence" value="ECO:0000318"/>
    <property type="project" value="GO_Central"/>
</dbReference>
<dbReference type="PaxDb" id="4565-Traes_4DS_42A657188.1"/>
<keyword evidence="3 6" id="KW-0812">Transmembrane</keyword>
<evidence type="ECO:0000256" key="4">
    <source>
        <dbReference type="ARBA" id="ARBA00022989"/>
    </source>
</evidence>
<proteinExistence type="inferred from homology"/>
<keyword evidence="6" id="KW-0813">Transport</keyword>
<accession>A0A3B6JD34</accession>
<gene>
    <name evidence="8" type="primary">LOC123095921</name>
</gene>
<dbReference type="SMR" id="A0A3B6JD34"/>
<feature type="transmembrane region" description="Helical" evidence="7">
    <location>
        <begin position="349"/>
        <end position="369"/>
    </location>
</feature>
<sequence length="705" mass="77646">MGGILKHCRDTQVAPIPSFVPFPLLAYPLVLLVPVGRSPQDLQAPTTTPTPDSFSKLTQLPPRRLAGARAVPFTVSGWTLDPTYPDLQVSLHIFSFRAEYPSPNLPFSRAPIGPEARRSTMAEAGDPTLEQGLLANPEESNQLTYTGDGSVDFSGNPVVKEKTGRWKACPFILGNECCERLAYYGISTNLVTYLTKKLHDGNSSAARNVTTWQGTCYLTPLIGAILADAYWGRYWTIATFSTIYFIGMSVLTLSASVPMLMPPSCEGAICPEASPLQYTVFFLGLYLIALGTGGIKPCVSSFGADQFDDTDPAERIQKGSFFNWFYFSINIGALISSSFLVWVQDNLGWGLGFGIPTVFMGLAIISFFAGTSLYRFQKPGGSPITRVCQVVAATLRKWNAHVPEDSSLLYELPDGVSAIEGSRQLEHTDELRCLDRAATITDLDVKEDSFNNPWRVCTVTQVEELKILVRMFPVWATTIVFSAVYAQMSTMFVEQGMVLDPTIGSFKIPPASLSTFDVVSVIIWVPIYDSILVPIARRFTGKERGFSELQRMGIGLVISILAMSAAAVLEIKRLAIAREAHLVDQNVPVPLSILWQIPQYFLVGASEVFTFIGALEFFYDQSPDAMRSLCSALQLITTALGNYLSAFILTMVAYFTTRGGRPGWIPDNLNEGRLDYFFWLLAGLSFLNFLVYVLCANRFKSKKAA</sequence>
<dbReference type="Gramene" id="TraesCS4D02G052400.2">
    <property type="protein sequence ID" value="TraesCS4D02G052400.2"/>
    <property type="gene ID" value="TraesCS4D02G052400"/>
</dbReference>
<feature type="transmembrane region" description="Helical" evidence="7">
    <location>
        <begin position="549"/>
        <end position="569"/>
    </location>
</feature>